<reference evidence="2 3" key="1">
    <citation type="journal article" date="2019" name="Nat. Commun.">
        <title>The antimicrobial potential of Streptomyces from insect microbiomes.</title>
        <authorList>
            <person name="Chevrette M.G."/>
            <person name="Carlson C.M."/>
            <person name="Ortega H.E."/>
            <person name="Thomas C."/>
            <person name="Ananiev G.E."/>
            <person name="Barns K.J."/>
            <person name="Book A.J."/>
            <person name="Cagnazzo J."/>
            <person name="Carlos C."/>
            <person name="Flanigan W."/>
            <person name="Grubbs K.J."/>
            <person name="Horn H.A."/>
            <person name="Hoffmann F.M."/>
            <person name="Klassen J.L."/>
            <person name="Knack J.J."/>
            <person name="Lewin G.R."/>
            <person name="McDonald B.R."/>
            <person name="Muller L."/>
            <person name="Melo W.G.P."/>
            <person name="Pinto-Tomas A.A."/>
            <person name="Schmitz A."/>
            <person name="Wendt-Pienkowski E."/>
            <person name="Wildman S."/>
            <person name="Zhao M."/>
            <person name="Zhang F."/>
            <person name="Bugni T.S."/>
            <person name="Andes D.R."/>
            <person name="Pupo M.T."/>
            <person name="Currie C.R."/>
        </authorList>
    </citation>
    <scope>NUCLEOTIDE SEQUENCE [LARGE SCALE GENOMIC DNA]</scope>
    <source>
        <strain evidence="2 3">SID5840</strain>
    </source>
</reference>
<name>A0A7K2IM94_9ACTN</name>
<accession>A0A7K2IM94</accession>
<protein>
    <recommendedName>
        <fullName evidence="4">RAMP superfamily protein</fullName>
    </recommendedName>
</protein>
<feature type="region of interest" description="Disordered" evidence="1">
    <location>
        <begin position="204"/>
        <end position="225"/>
    </location>
</feature>
<dbReference type="GeneID" id="91392128"/>
<dbReference type="RefSeq" id="WP_017535427.1">
    <property type="nucleotide sequence ID" value="NZ_BAZE01000006.1"/>
</dbReference>
<evidence type="ECO:0000313" key="3">
    <source>
        <dbReference type="Proteomes" id="UP000467124"/>
    </source>
</evidence>
<evidence type="ECO:0000256" key="1">
    <source>
        <dbReference type="SAM" id="MobiDB-lite"/>
    </source>
</evidence>
<evidence type="ECO:0000313" key="2">
    <source>
        <dbReference type="EMBL" id="MYR31108.1"/>
    </source>
</evidence>
<organism evidence="2 3">
    <name type="scientific">Nocardiopsis alba</name>
    <dbReference type="NCBI Taxonomy" id="53437"/>
    <lineage>
        <taxon>Bacteria</taxon>
        <taxon>Bacillati</taxon>
        <taxon>Actinomycetota</taxon>
        <taxon>Actinomycetes</taxon>
        <taxon>Streptosporangiales</taxon>
        <taxon>Nocardiopsidaceae</taxon>
        <taxon>Nocardiopsis</taxon>
    </lineage>
</organism>
<dbReference type="Proteomes" id="UP000467124">
    <property type="component" value="Unassembled WGS sequence"/>
</dbReference>
<dbReference type="EMBL" id="WWHY01000001">
    <property type="protein sequence ID" value="MYR31108.1"/>
    <property type="molecule type" value="Genomic_DNA"/>
</dbReference>
<proteinExistence type="predicted"/>
<comment type="caution">
    <text evidence="2">The sequence shown here is derived from an EMBL/GenBank/DDBJ whole genome shotgun (WGS) entry which is preliminary data.</text>
</comment>
<dbReference type="AlphaFoldDB" id="A0A7K2IM94"/>
<sequence>MSVPDRILVRLVSPALFVGSSADGTAADTDVVTDEHGLPHLPRHRLAARLRAGAVSASAVFPEFAGTVHRLFGRGRSHGRDRILRVGHAVTGDEVRSAVAHALAGRSEPLRSRLRRSVTEAYTTLESGVEIGPHGAPEAGRLRTDRVLSPGLVLTAALTWSVPPAPDDRRCLAMACLATAQIGLKATRGRGRVDVRLAFPEDPDPHATTLAEAGIARSGDGEVVP</sequence>
<gene>
    <name evidence="2" type="ORF">GTW20_02165</name>
</gene>
<evidence type="ECO:0008006" key="4">
    <source>
        <dbReference type="Google" id="ProtNLM"/>
    </source>
</evidence>